<dbReference type="Proteomes" id="UP000233837">
    <property type="component" value="Unassembled WGS sequence"/>
</dbReference>
<evidence type="ECO:0000313" key="2">
    <source>
        <dbReference type="Proteomes" id="UP000233837"/>
    </source>
</evidence>
<keyword evidence="2" id="KW-1185">Reference proteome</keyword>
<name>A0A2I0W0N0_9ASPA</name>
<accession>A0A2I0W0N0</accession>
<reference evidence="1 2" key="1">
    <citation type="journal article" date="2016" name="Sci. Rep.">
        <title>The Dendrobium catenatum Lindl. genome sequence provides insights into polysaccharide synthase, floral development and adaptive evolution.</title>
        <authorList>
            <person name="Zhang G.Q."/>
            <person name="Xu Q."/>
            <person name="Bian C."/>
            <person name="Tsai W.C."/>
            <person name="Yeh C.M."/>
            <person name="Liu K.W."/>
            <person name="Yoshida K."/>
            <person name="Zhang L.S."/>
            <person name="Chang S.B."/>
            <person name="Chen F."/>
            <person name="Shi Y."/>
            <person name="Su Y.Y."/>
            <person name="Zhang Y.Q."/>
            <person name="Chen L.J."/>
            <person name="Yin Y."/>
            <person name="Lin M."/>
            <person name="Huang H."/>
            <person name="Deng H."/>
            <person name="Wang Z.W."/>
            <person name="Zhu S.L."/>
            <person name="Zhao X."/>
            <person name="Deng C."/>
            <person name="Niu S.C."/>
            <person name="Huang J."/>
            <person name="Wang M."/>
            <person name="Liu G.H."/>
            <person name="Yang H.J."/>
            <person name="Xiao X.J."/>
            <person name="Hsiao Y.Y."/>
            <person name="Wu W.L."/>
            <person name="Chen Y.Y."/>
            <person name="Mitsuda N."/>
            <person name="Ohme-Takagi M."/>
            <person name="Luo Y.B."/>
            <person name="Van de Peer Y."/>
            <person name="Liu Z.J."/>
        </authorList>
    </citation>
    <scope>NUCLEOTIDE SEQUENCE [LARGE SCALE GENOMIC DNA]</scope>
    <source>
        <tissue evidence="1">The whole plant</tissue>
    </source>
</reference>
<protein>
    <submittedName>
        <fullName evidence="1">Uncharacterized protein</fullName>
    </submittedName>
</protein>
<dbReference type="AlphaFoldDB" id="A0A2I0W0N0"/>
<evidence type="ECO:0000313" key="1">
    <source>
        <dbReference type="EMBL" id="PKU69209.1"/>
    </source>
</evidence>
<gene>
    <name evidence="1" type="ORF">MA16_Dca002479</name>
</gene>
<proteinExistence type="predicted"/>
<organism evidence="1 2">
    <name type="scientific">Dendrobium catenatum</name>
    <dbReference type="NCBI Taxonomy" id="906689"/>
    <lineage>
        <taxon>Eukaryota</taxon>
        <taxon>Viridiplantae</taxon>
        <taxon>Streptophyta</taxon>
        <taxon>Embryophyta</taxon>
        <taxon>Tracheophyta</taxon>
        <taxon>Spermatophyta</taxon>
        <taxon>Magnoliopsida</taxon>
        <taxon>Liliopsida</taxon>
        <taxon>Asparagales</taxon>
        <taxon>Orchidaceae</taxon>
        <taxon>Epidendroideae</taxon>
        <taxon>Malaxideae</taxon>
        <taxon>Dendrobiinae</taxon>
        <taxon>Dendrobium</taxon>
    </lineage>
</organism>
<dbReference type="EMBL" id="KZ503041">
    <property type="protein sequence ID" value="PKU69209.1"/>
    <property type="molecule type" value="Genomic_DNA"/>
</dbReference>
<reference evidence="1 2" key="2">
    <citation type="journal article" date="2017" name="Nature">
        <title>The Apostasia genome and the evolution of orchids.</title>
        <authorList>
            <person name="Zhang G.Q."/>
            <person name="Liu K.W."/>
            <person name="Li Z."/>
            <person name="Lohaus R."/>
            <person name="Hsiao Y.Y."/>
            <person name="Niu S.C."/>
            <person name="Wang J.Y."/>
            <person name="Lin Y.C."/>
            <person name="Xu Q."/>
            <person name="Chen L.J."/>
            <person name="Yoshida K."/>
            <person name="Fujiwara S."/>
            <person name="Wang Z.W."/>
            <person name="Zhang Y.Q."/>
            <person name="Mitsuda N."/>
            <person name="Wang M."/>
            <person name="Liu G.H."/>
            <person name="Pecoraro L."/>
            <person name="Huang H.X."/>
            <person name="Xiao X.J."/>
            <person name="Lin M."/>
            <person name="Wu X.Y."/>
            <person name="Wu W.L."/>
            <person name="Chen Y.Y."/>
            <person name="Chang S.B."/>
            <person name="Sakamoto S."/>
            <person name="Ohme-Takagi M."/>
            <person name="Yagi M."/>
            <person name="Zeng S.J."/>
            <person name="Shen C.Y."/>
            <person name="Yeh C.M."/>
            <person name="Luo Y.B."/>
            <person name="Tsai W.C."/>
            <person name="Van de Peer Y."/>
            <person name="Liu Z.J."/>
        </authorList>
    </citation>
    <scope>NUCLEOTIDE SEQUENCE [LARGE SCALE GENOMIC DNA]</scope>
    <source>
        <tissue evidence="1">The whole plant</tissue>
    </source>
</reference>
<sequence>MTNYFVWIGIVEDDEDEDEHAKRRKGKKFKLVLHLSRTNANSYNAACVASESGRAATNRQKMDIVAKVGVLIFDTTLK</sequence>